<evidence type="ECO:0000313" key="2">
    <source>
        <dbReference type="Proteomes" id="UP000799441"/>
    </source>
</evidence>
<dbReference type="Proteomes" id="UP000799441">
    <property type="component" value="Unassembled WGS sequence"/>
</dbReference>
<accession>A0A9P4UU58</accession>
<proteinExistence type="predicted"/>
<comment type="caution">
    <text evidence="1">The sequence shown here is derived from an EMBL/GenBank/DDBJ whole genome shotgun (WGS) entry which is preliminary data.</text>
</comment>
<dbReference type="AlphaFoldDB" id="A0A9P4UU58"/>
<sequence length="269" mass="28867">MPVLALRCPVLPDPHPPPNRFLTNMQPGRLCTPLPSPFQSLPPRPKTRRSSASVSPTYLMVLYAPWLCRSCLENQTEGPSVPAIHHAGALSAGNAPAVNSCGLRSVIHQRHHRSRLSFCLSASTEKGGEPVRLLPSLPLPLPISLPLPLPPPPPPPSPPITATSPCHVLPSPHCCSRSHTHGFASLRRLHRPPDETVPLPQSSVLLCTLPRVEKAVMVMATMMTGDDDATAHCNRFSSCRLRPGGSLGSGPDVSQSGPNTYFTFSLGDF</sequence>
<keyword evidence="2" id="KW-1185">Reference proteome</keyword>
<reference evidence="1" key="1">
    <citation type="journal article" date="2020" name="Stud. Mycol.">
        <title>101 Dothideomycetes genomes: a test case for predicting lifestyles and emergence of pathogens.</title>
        <authorList>
            <person name="Haridas S."/>
            <person name="Albert R."/>
            <person name="Binder M."/>
            <person name="Bloem J."/>
            <person name="Labutti K."/>
            <person name="Salamov A."/>
            <person name="Andreopoulos B."/>
            <person name="Baker S."/>
            <person name="Barry K."/>
            <person name="Bills G."/>
            <person name="Bluhm B."/>
            <person name="Cannon C."/>
            <person name="Castanera R."/>
            <person name="Culley D."/>
            <person name="Daum C."/>
            <person name="Ezra D."/>
            <person name="Gonzalez J."/>
            <person name="Henrissat B."/>
            <person name="Kuo A."/>
            <person name="Liang C."/>
            <person name="Lipzen A."/>
            <person name="Lutzoni F."/>
            <person name="Magnuson J."/>
            <person name="Mondo S."/>
            <person name="Nolan M."/>
            <person name="Ohm R."/>
            <person name="Pangilinan J."/>
            <person name="Park H.-J."/>
            <person name="Ramirez L."/>
            <person name="Alfaro M."/>
            <person name="Sun H."/>
            <person name="Tritt A."/>
            <person name="Yoshinaga Y."/>
            <person name="Zwiers L.-H."/>
            <person name="Turgeon B."/>
            <person name="Goodwin S."/>
            <person name="Spatafora J."/>
            <person name="Crous P."/>
            <person name="Grigoriev I."/>
        </authorList>
    </citation>
    <scope>NUCLEOTIDE SEQUENCE</scope>
    <source>
        <strain evidence="1">CBS 116435</strain>
    </source>
</reference>
<dbReference type="EMBL" id="MU003770">
    <property type="protein sequence ID" value="KAF2724830.1"/>
    <property type="molecule type" value="Genomic_DNA"/>
</dbReference>
<evidence type="ECO:0000313" key="1">
    <source>
        <dbReference type="EMBL" id="KAF2724830.1"/>
    </source>
</evidence>
<organism evidence="1 2">
    <name type="scientific">Polychaeton citri CBS 116435</name>
    <dbReference type="NCBI Taxonomy" id="1314669"/>
    <lineage>
        <taxon>Eukaryota</taxon>
        <taxon>Fungi</taxon>
        <taxon>Dikarya</taxon>
        <taxon>Ascomycota</taxon>
        <taxon>Pezizomycotina</taxon>
        <taxon>Dothideomycetes</taxon>
        <taxon>Dothideomycetidae</taxon>
        <taxon>Capnodiales</taxon>
        <taxon>Capnodiaceae</taxon>
        <taxon>Polychaeton</taxon>
    </lineage>
</organism>
<gene>
    <name evidence="1" type="ORF">K431DRAFT_133738</name>
</gene>
<name>A0A9P4UU58_9PEZI</name>
<protein>
    <submittedName>
        <fullName evidence="1">Uncharacterized protein</fullName>
    </submittedName>
</protein>